<dbReference type="Gene3D" id="3.30.360.10">
    <property type="entry name" value="Dihydrodipicolinate Reductase, domain 2"/>
    <property type="match status" value="1"/>
</dbReference>
<dbReference type="InterPro" id="IPR005097">
    <property type="entry name" value="Sacchrp_dh_NADP-bd"/>
</dbReference>
<dbReference type="SUPFAM" id="SSF51735">
    <property type="entry name" value="NAD(P)-binding Rossmann-fold domains"/>
    <property type="match status" value="1"/>
</dbReference>
<feature type="domain" description="Saccharopine dehydrogenase NADP binding" evidence="1">
    <location>
        <begin position="3"/>
        <end position="126"/>
    </location>
</feature>
<proteinExistence type="predicted"/>
<sequence length="403" mass="41341">MRVLVLGGAGEIGRVAAKVLAAQSVVEQVVIADLVGVNAGAVAEEVGCGAVACQVDVTDRVRLVALMRECDVVVNTVGPYFRFGPGILSAAIEAGRNYVDVCDDPAPTATMLDMHEQAVSAGVTAVIGMGASPGVANLLARKAIDSLDRAATVVTGWNLLMAQPAKRSWRPSAAIVHGIEQVSAPIPVIRGNERVRERPLRETTVDYPGIGAGTGWTFGHPEPVTLGRTFPELVDCVNVAVAPRYVIAALTALGAAVRSGLLSRERAARLAAVVENVLPSSPVAALDSGTLPPLFAMATGTVDGAAATIACALGQVPGLNMAEATGVPLAVGALLAVDRPGVYPPEAVFEPDAFFGALAPFCVGDPRPESMVVTTDSRRPAEANAAVLRGGSLVTALLRARIS</sequence>
<dbReference type="EMBL" id="JBHSDL010000030">
    <property type="protein sequence ID" value="MFC4377351.1"/>
    <property type="molecule type" value="Genomic_DNA"/>
</dbReference>
<dbReference type="RefSeq" id="WP_378567884.1">
    <property type="nucleotide sequence ID" value="NZ_JBHSDL010000030.1"/>
</dbReference>
<name>A0ABV8VPU2_9NOCA</name>
<evidence type="ECO:0000313" key="3">
    <source>
        <dbReference type="Proteomes" id="UP001595844"/>
    </source>
</evidence>
<reference evidence="3" key="1">
    <citation type="journal article" date="2019" name="Int. J. Syst. Evol. Microbiol.">
        <title>The Global Catalogue of Microorganisms (GCM) 10K type strain sequencing project: providing services to taxonomists for standard genome sequencing and annotation.</title>
        <authorList>
            <consortium name="The Broad Institute Genomics Platform"/>
            <consortium name="The Broad Institute Genome Sequencing Center for Infectious Disease"/>
            <person name="Wu L."/>
            <person name="Ma J."/>
        </authorList>
    </citation>
    <scope>NUCLEOTIDE SEQUENCE [LARGE SCALE GENOMIC DNA]</scope>
    <source>
        <strain evidence="3">IBRC-M 10490</strain>
    </source>
</reference>
<dbReference type="PANTHER" id="PTHR43796:SF2">
    <property type="entry name" value="CARBOXYNORSPERMIDINE SYNTHASE"/>
    <property type="match status" value="1"/>
</dbReference>
<dbReference type="PANTHER" id="PTHR43796">
    <property type="entry name" value="CARBOXYNORSPERMIDINE SYNTHASE"/>
    <property type="match status" value="1"/>
</dbReference>
<dbReference type="Proteomes" id="UP001595844">
    <property type="component" value="Unassembled WGS sequence"/>
</dbReference>
<protein>
    <submittedName>
        <fullName evidence="2">Saccharopine dehydrogenase family protein</fullName>
    </submittedName>
</protein>
<comment type="caution">
    <text evidence="2">The sequence shown here is derived from an EMBL/GenBank/DDBJ whole genome shotgun (WGS) entry which is preliminary data.</text>
</comment>
<dbReference type="Pfam" id="PF03435">
    <property type="entry name" value="Sacchrp_dh_NADP"/>
    <property type="match status" value="1"/>
</dbReference>
<organism evidence="2 3">
    <name type="scientific">Nocardia halotolerans</name>
    <dbReference type="NCBI Taxonomy" id="1755878"/>
    <lineage>
        <taxon>Bacteria</taxon>
        <taxon>Bacillati</taxon>
        <taxon>Actinomycetota</taxon>
        <taxon>Actinomycetes</taxon>
        <taxon>Mycobacteriales</taxon>
        <taxon>Nocardiaceae</taxon>
        <taxon>Nocardia</taxon>
    </lineage>
</organism>
<accession>A0ABV8VPU2</accession>
<dbReference type="Gene3D" id="3.40.50.720">
    <property type="entry name" value="NAD(P)-binding Rossmann-like Domain"/>
    <property type="match status" value="1"/>
</dbReference>
<keyword evidence="3" id="KW-1185">Reference proteome</keyword>
<gene>
    <name evidence="2" type="ORF">ACFO5K_25045</name>
</gene>
<dbReference type="InterPro" id="IPR036291">
    <property type="entry name" value="NAD(P)-bd_dom_sf"/>
</dbReference>
<evidence type="ECO:0000259" key="1">
    <source>
        <dbReference type="Pfam" id="PF03435"/>
    </source>
</evidence>
<evidence type="ECO:0000313" key="2">
    <source>
        <dbReference type="EMBL" id="MFC4377351.1"/>
    </source>
</evidence>